<dbReference type="GO" id="GO:0005886">
    <property type="term" value="C:plasma membrane"/>
    <property type="evidence" value="ECO:0007669"/>
    <property type="project" value="TreeGrafter"/>
</dbReference>
<dbReference type="Gene3D" id="3.40.47.10">
    <property type="match status" value="1"/>
</dbReference>
<dbReference type="GO" id="GO:0004315">
    <property type="term" value="F:3-oxoacyl-[acyl-carrier-protein] synthase activity"/>
    <property type="evidence" value="ECO:0007669"/>
    <property type="project" value="InterPro"/>
</dbReference>
<organism evidence="10 11">
    <name type="scientific">Streptomyces botrytidirepellens</name>
    <dbReference type="NCBI Taxonomy" id="2486417"/>
    <lineage>
        <taxon>Bacteria</taxon>
        <taxon>Bacillati</taxon>
        <taxon>Actinomycetota</taxon>
        <taxon>Actinomycetes</taxon>
        <taxon>Kitasatosporales</taxon>
        <taxon>Streptomycetaceae</taxon>
        <taxon>Streptomyces</taxon>
    </lineage>
</organism>
<dbReference type="GO" id="GO:0005737">
    <property type="term" value="C:cytoplasm"/>
    <property type="evidence" value="ECO:0007669"/>
    <property type="project" value="TreeGrafter"/>
</dbReference>
<dbReference type="PROSITE" id="PS52004">
    <property type="entry name" value="KS3_2"/>
    <property type="match status" value="1"/>
</dbReference>
<sequence>MTQGSDMIQDAIAIIGVAFVLPEADHLSALHDNLSAGRVSVRPPAAGRIRHAGGDPDAAYATCAYLDRIDMFDHAYFGLSRREAEFMDPQQRIALQLSHQAIENACYAPGDLRGSRTAVFLSAPYPRYASLFTEPDPQQILGTIPSAAPARIAYLLGLHGPVLSVDSACSSSLAAVAMAVRELRRGETDLALAGGVSLHTVLHPRDSVDELPGVLSPKGRCRPYDTAADGSVAGEGGGVVLLKPLGRALADGDHIHAVLRGVAVSHNGYRATSMSAPSQDGQADTITAAWQDAGMPLTSAGYFEGHGSGTPLGDLVEIAGLQRVLDGASAQAPYWLGGVKGNIGHLDHASGMAGLLKVLAGLRHRTLYPTAHFTTPHASMQSDSTVRVSDVPRPWQRREAEQPRRAGVSSFGLTGTNVHAVVEEAPRSARPAPAGTRAELVTVSAASPAALERYTRRLSDFAATTEHRLPEVAHALNRGRDDRRYRLAVVARSITDLSEALAAATPREQPVPPTAPPVVLLFSGDSTVARVDDAAWQRLCTELDATDGTPGTAGDGAAARLLRRQHALHQILDALGLDTGRLVGSGPGNLAVRVARGRMSLTEALEKTAGEDLTDTVNDEGLGRAVRGFTRSGAILVEVGGDGVLSRRIRDLEPDLPIVPLPADQGRHGVLTTLARLYELGAAIDWNCAYADSGIARIEAPTYPFEETSCWYGPQPGPRGAAGPRPDARP</sequence>
<protein>
    <submittedName>
        <fullName evidence="10">Polyketide synthase</fullName>
    </submittedName>
</protein>
<evidence type="ECO:0000256" key="2">
    <source>
        <dbReference type="ARBA" id="ARBA00022450"/>
    </source>
</evidence>
<dbReference type="Pfam" id="PF02801">
    <property type="entry name" value="Ketoacyl-synt_C"/>
    <property type="match status" value="1"/>
</dbReference>
<evidence type="ECO:0000256" key="3">
    <source>
        <dbReference type="ARBA" id="ARBA00022490"/>
    </source>
</evidence>
<keyword evidence="7" id="KW-0012">Acyltransferase</keyword>
<dbReference type="CDD" id="cd00833">
    <property type="entry name" value="PKS"/>
    <property type="match status" value="1"/>
</dbReference>
<evidence type="ECO:0000256" key="4">
    <source>
        <dbReference type="ARBA" id="ARBA00022553"/>
    </source>
</evidence>
<comment type="pathway">
    <text evidence="1">Antibiotic biosynthesis.</text>
</comment>
<dbReference type="PROSITE" id="PS00606">
    <property type="entry name" value="KS3_1"/>
    <property type="match status" value="1"/>
</dbReference>
<keyword evidence="3" id="KW-0963">Cytoplasm</keyword>
<dbReference type="Gene3D" id="1.10.1240.100">
    <property type="match status" value="1"/>
</dbReference>
<dbReference type="InterPro" id="IPR014031">
    <property type="entry name" value="Ketoacyl_synth_C"/>
</dbReference>
<reference evidence="10 11" key="1">
    <citation type="submission" date="2018-11" db="EMBL/GenBank/DDBJ databases">
        <title>The Potential of Streptomyces as Biocontrol Agents against the Tomato grey mould, Botrytis cinerea (Gray mold) Frontiers in Microbiology.</title>
        <authorList>
            <person name="Li D."/>
        </authorList>
    </citation>
    <scope>NUCLEOTIDE SEQUENCE [LARGE SCALE GENOMIC DNA]</scope>
    <source>
        <strain evidence="10 11">NEAU-LD23</strain>
    </source>
</reference>
<dbReference type="GO" id="GO:0004312">
    <property type="term" value="F:fatty acid synthase activity"/>
    <property type="evidence" value="ECO:0007669"/>
    <property type="project" value="TreeGrafter"/>
</dbReference>
<evidence type="ECO:0000256" key="1">
    <source>
        <dbReference type="ARBA" id="ARBA00004792"/>
    </source>
</evidence>
<dbReference type="Proteomes" id="UP000275401">
    <property type="component" value="Unassembled WGS sequence"/>
</dbReference>
<dbReference type="InterPro" id="IPR014030">
    <property type="entry name" value="Ketoacyl_synth_N"/>
</dbReference>
<dbReference type="PANTHER" id="PTHR43775:SF37">
    <property type="entry name" value="SI:DKEY-61P9.11"/>
    <property type="match status" value="1"/>
</dbReference>
<feature type="region of interest" description="Disordered" evidence="8">
    <location>
        <begin position="710"/>
        <end position="730"/>
    </location>
</feature>
<feature type="non-terminal residue" evidence="10">
    <location>
        <position position="730"/>
    </location>
</feature>
<gene>
    <name evidence="10" type="ORF">EEJ42_49640</name>
</gene>
<keyword evidence="5" id="KW-0808">Transferase</keyword>
<dbReference type="InterPro" id="IPR054514">
    <property type="entry name" value="RhiE-like_linker"/>
</dbReference>
<dbReference type="SUPFAM" id="SSF53901">
    <property type="entry name" value="Thiolase-like"/>
    <property type="match status" value="1"/>
</dbReference>
<feature type="domain" description="Ketosynthase family 3 (KS3)" evidence="9">
    <location>
        <begin position="9"/>
        <end position="424"/>
    </location>
</feature>
<dbReference type="Pfam" id="PF22336">
    <property type="entry name" value="RhiE-like_linker"/>
    <property type="match status" value="1"/>
</dbReference>
<dbReference type="GO" id="GO:0071770">
    <property type="term" value="P:DIM/DIP cell wall layer assembly"/>
    <property type="evidence" value="ECO:0007669"/>
    <property type="project" value="TreeGrafter"/>
</dbReference>
<dbReference type="GO" id="GO:0006633">
    <property type="term" value="P:fatty acid biosynthetic process"/>
    <property type="evidence" value="ECO:0007669"/>
    <property type="project" value="InterPro"/>
</dbReference>
<dbReference type="InterPro" id="IPR020841">
    <property type="entry name" value="PKS_Beta-ketoAc_synthase_dom"/>
</dbReference>
<evidence type="ECO:0000256" key="5">
    <source>
        <dbReference type="ARBA" id="ARBA00022679"/>
    </source>
</evidence>
<dbReference type="Pfam" id="PF00109">
    <property type="entry name" value="ketoacyl-synt"/>
    <property type="match status" value="1"/>
</dbReference>
<evidence type="ECO:0000256" key="6">
    <source>
        <dbReference type="ARBA" id="ARBA00022737"/>
    </source>
</evidence>
<keyword evidence="4" id="KW-0597">Phosphoprotein</keyword>
<dbReference type="EMBL" id="RIBZ01000885">
    <property type="protein sequence ID" value="RNF77718.1"/>
    <property type="molecule type" value="Genomic_DNA"/>
</dbReference>
<evidence type="ECO:0000259" key="9">
    <source>
        <dbReference type="PROSITE" id="PS52004"/>
    </source>
</evidence>
<dbReference type="InterPro" id="IPR016039">
    <property type="entry name" value="Thiolase-like"/>
</dbReference>
<evidence type="ECO:0000256" key="7">
    <source>
        <dbReference type="ARBA" id="ARBA00023315"/>
    </source>
</evidence>
<proteinExistence type="predicted"/>
<keyword evidence="2" id="KW-0596">Phosphopantetheine</keyword>
<dbReference type="InterPro" id="IPR050091">
    <property type="entry name" value="PKS_NRPS_Biosynth_Enz"/>
</dbReference>
<evidence type="ECO:0000313" key="10">
    <source>
        <dbReference type="EMBL" id="RNF77718.1"/>
    </source>
</evidence>
<dbReference type="Gene3D" id="3.30.70.3290">
    <property type="match status" value="1"/>
</dbReference>
<name>A0A3M8S9A2_9ACTN</name>
<dbReference type="PANTHER" id="PTHR43775">
    <property type="entry name" value="FATTY ACID SYNTHASE"/>
    <property type="match status" value="1"/>
</dbReference>
<dbReference type="AlphaFoldDB" id="A0A3M8S9A2"/>
<dbReference type="InterPro" id="IPR018201">
    <property type="entry name" value="Ketoacyl_synth_AS"/>
</dbReference>
<evidence type="ECO:0000256" key="8">
    <source>
        <dbReference type="SAM" id="MobiDB-lite"/>
    </source>
</evidence>
<feature type="compositionally biased region" description="Low complexity" evidence="8">
    <location>
        <begin position="718"/>
        <end position="730"/>
    </location>
</feature>
<dbReference type="SMART" id="SM00825">
    <property type="entry name" value="PKS_KS"/>
    <property type="match status" value="1"/>
</dbReference>
<evidence type="ECO:0000313" key="11">
    <source>
        <dbReference type="Proteomes" id="UP000275401"/>
    </source>
</evidence>
<accession>A0A3M8S9A2</accession>
<keyword evidence="11" id="KW-1185">Reference proteome</keyword>
<keyword evidence="6" id="KW-0677">Repeat</keyword>
<comment type="caution">
    <text evidence="10">The sequence shown here is derived from an EMBL/GenBank/DDBJ whole genome shotgun (WGS) entry which is preliminary data.</text>
</comment>